<dbReference type="AlphaFoldDB" id="A0A4Z2E6D3"/>
<name>A0A4Z2E6D3_9TELE</name>
<dbReference type="EMBL" id="SRLO01015782">
    <property type="protein sequence ID" value="TNN24309.1"/>
    <property type="molecule type" value="Genomic_DNA"/>
</dbReference>
<organism evidence="2 3">
    <name type="scientific">Liparis tanakae</name>
    <name type="common">Tanaka's snailfish</name>
    <dbReference type="NCBI Taxonomy" id="230148"/>
    <lineage>
        <taxon>Eukaryota</taxon>
        <taxon>Metazoa</taxon>
        <taxon>Chordata</taxon>
        <taxon>Craniata</taxon>
        <taxon>Vertebrata</taxon>
        <taxon>Euteleostomi</taxon>
        <taxon>Actinopterygii</taxon>
        <taxon>Neopterygii</taxon>
        <taxon>Teleostei</taxon>
        <taxon>Neoteleostei</taxon>
        <taxon>Acanthomorphata</taxon>
        <taxon>Eupercaria</taxon>
        <taxon>Perciformes</taxon>
        <taxon>Cottioidei</taxon>
        <taxon>Cottales</taxon>
        <taxon>Liparidae</taxon>
        <taxon>Liparis</taxon>
    </lineage>
</organism>
<keyword evidence="3" id="KW-1185">Reference proteome</keyword>
<feature type="compositionally biased region" description="Polar residues" evidence="1">
    <location>
        <begin position="104"/>
        <end position="113"/>
    </location>
</feature>
<comment type="caution">
    <text evidence="2">The sequence shown here is derived from an EMBL/GenBank/DDBJ whole genome shotgun (WGS) entry which is preliminary data.</text>
</comment>
<protein>
    <submittedName>
        <fullName evidence="2">Uncharacterized protein</fullName>
    </submittedName>
</protein>
<proteinExistence type="predicted"/>
<dbReference type="Proteomes" id="UP000314294">
    <property type="component" value="Unassembled WGS sequence"/>
</dbReference>
<evidence type="ECO:0000256" key="1">
    <source>
        <dbReference type="SAM" id="MobiDB-lite"/>
    </source>
</evidence>
<gene>
    <name evidence="2" type="ORF">EYF80_065568</name>
</gene>
<evidence type="ECO:0000313" key="3">
    <source>
        <dbReference type="Proteomes" id="UP000314294"/>
    </source>
</evidence>
<evidence type="ECO:0000313" key="2">
    <source>
        <dbReference type="EMBL" id="TNN24309.1"/>
    </source>
</evidence>
<sequence>MLQTWLCPRAALISCLKQAVSSTHSTDVIPVTGMLEGELERGSSWLEARRSIYELTVAENVPSVLQRRSKRPIILRTTCSSKPWTCSTPPRRAASLGHGGARLVNNQGSLSLR</sequence>
<reference evidence="2 3" key="1">
    <citation type="submission" date="2019-03" db="EMBL/GenBank/DDBJ databases">
        <title>First draft genome of Liparis tanakae, snailfish: a comprehensive survey of snailfish specific genes.</title>
        <authorList>
            <person name="Kim W."/>
            <person name="Song I."/>
            <person name="Jeong J.-H."/>
            <person name="Kim D."/>
            <person name="Kim S."/>
            <person name="Ryu S."/>
            <person name="Song J.Y."/>
            <person name="Lee S.K."/>
        </authorList>
    </citation>
    <scope>NUCLEOTIDE SEQUENCE [LARGE SCALE GENOMIC DNA]</scope>
    <source>
        <tissue evidence="2">Muscle</tissue>
    </source>
</reference>
<feature type="region of interest" description="Disordered" evidence="1">
    <location>
        <begin position="90"/>
        <end position="113"/>
    </location>
</feature>
<accession>A0A4Z2E6D3</accession>